<dbReference type="SUPFAM" id="SSF55785">
    <property type="entry name" value="PYP-like sensor domain (PAS domain)"/>
    <property type="match status" value="1"/>
</dbReference>
<dbReference type="InterPro" id="IPR013655">
    <property type="entry name" value="PAS_fold_3"/>
</dbReference>
<dbReference type="PANTHER" id="PTHR44757:SF2">
    <property type="entry name" value="BIOFILM ARCHITECTURE MAINTENANCE PROTEIN MBAA"/>
    <property type="match status" value="1"/>
</dbReference>
<dbReference type="PANTHER" id="PTHR44757">
    <property type="entry name" value="DIGUANYLATE CYCLASE DGCP"/>
    <property type="match status" value="1"/>
</dbReference>
<feature type="non-terminal residue" evidence="3">
    <location>
        <position position="1"/>
    </location>
</feature>
<dbReference type="InterPro" id="IPR000014">
    <property type="entry name" value="PAS"/>
</dbReference>
<dbReference type="Pfam" id="PF08447">
    <property type="entry name" value="PAS_3"/>
    <property type="match status" value="1"/>
</dbReference>
<proteinExistence type="predicted"/>
<feature type="domain" description="PAS" evidence="1">
    <location>
        <begin position="69"/>
        <end position="139"/>
    </location>
</feature>
<evidence type="ECO:0000259" key="1">
    <source>
        <dbReference type="PROSITE" id="PS50112"/>
    </source>
</evidence>
<name>T1AF90_9ZZZZ</name>
<dbReference type="InterPro" id="IPR035965">
    <property type="entry name" value="PAS-like_dom_sf"/>
</dbReference>
<dbReference type="SMART" id="SM00091">
    <property type="entry name" value="PAS"/>
    <property type="match status" value="1"/>
</dbReference>
<evidence type="ECO:0000259" key="2">
    <source>
        <dbReference type="PROSITE" id="PS50113"/>
    </source>
</evidence>
<gene>
    <name evidence="3" type="ORF">B1B_15260</name>
</gene>
<dbReference type="InterPro" id="IPR052155">
    <property type="entry name" value="Biofilm_reg_signaling"/>
</dbReference>
<comment type="caution">
    <text evidence="3">The sequence shown here is derived from an EMBL/GenBank/DDBJ whole genome shotgun (WGS) entry which is preliminary data.</text>
</comment>
<feature type="non-terminal residue" evidence="3">
    <location>
        <position position="207"/>
    </location>
</feature>
<sequence length="207" mass="22811">QLIATLRLDPRNLSLLVVPLSASREAIGCLAVASRKPLAGELADSYRTLAAQVGMALSRADLSQSIRQSEARFRGLVQNSADLVIAVGEQFEITYVSPSVETFLGRPLAELRLDGTSGAVHPQDMVRLRAAVKEATLRNGRSPMPDLRMRHHSGEWRLLEVQATNLLQDKDVRAVVLTARDVTERKALEERLRHQALHDPLTGLANR</sequence>
<dbReference type="InterPro" id="IPR000700">
    <property type="entry name" value="PAS-assoc_C"/>
</dbReference>
<dbReference type="SUPFAM" id="SSF55781">
    <property type="entry name" value="GAF domain-like"/>
    <property type="match status" value="1"/>
</dbReference>
<dbReference type="PROSITE" id="PS50112">
    <property type="entry name" value="PAS"/>
    <property type="match status" value="1"/>
</dbReference>
<dbReference type="CDD" id="cd00130">
    <property type="entry name" value="PAS"/>
    <property type="match status" value="1"/>
</dbReference>
<accession>T1AF90</accession>
<dbReference type="NCBIfam" id="TIGR00229">
    <property type="entry name" value="sensory_box"/>
    <property type="match status" value="1"/>
</dbReference>
<dbReference type="EMBL" id="AUZY01010141">
    <property type="protein sequence ID" value="EQD39694.1"/>
    <property type="molecule type" value="Genomic_DNA"/>
</dbReference>
<organism evidence="3">
    <name type="scientific">mine drainage metagenome</name>
    <dbReference type="NCBI Taxonomy" id="410659"/>
    <lineage>
        <taxon>unclassified sequences</taxon>
        <taxon>metagenomes</taxon>
        <taxon>ecological metagenomes</taxon>
    </lineage>
</organism>
<protein>
    <submittedName>
        <fullName evidence="3">PAS domain protein</fullName>
    </submittedName>
</protein>
<evidence type="ECO:0000313" key="3">
    <source>
        <dbReference type="EMBL" id="EQD39694.1"/>
    </source>
</evidence>
<dbReference type="Gene3D" id="3.30.450.20">
    <property type="entry name" value="PAS domain"/>
    <property type="match status" value="1"/>
</dbReference>
<reference evidence="3" key="1">
    <citation type="submission" date="2013-08" db="EMBL/GenBank/DDBJ databases">
        <authorList>
            <person name="Mendez C."/>
            <person name="Richter M."/>
            <person name="Ferrer M."/>
            <person name="Sanchez J."/>
        </authorList>
    </citation>
    <scope>NUCLEOTIDE SEQUENCE</scope>
</reference>
<reference evidence="3" key="2">
    <citation type="journal article" date="2014" name="ISME J.">
        <title>Microbial stratification in low pH oxic and suboxic macroscopic growths along an acid mine drainage.</title>
        <authorList>
            <person name="Mendez-Garcia C."/>
            <person name="Mesa V."/>
            <person name="Sprenger R.R."/>
            <person name="Richter M."/>
            <person name="Diez M.S."/>
            <person name="Solano J."/>
            <person name="Bargiela R."/>
            <person name="Golyshina O.V."/>
            <person name="Manteca A."/>
            <person name="Ramos J.L."/>
            <person name="Gallego J.R."/>
            <person name="Llorente I."/>
            <person name="Martins Dos Santos V.A."/>
            <person name="Jensen O.N."/>
            <person name="Pelaez A.I."/>
            <person name="Sanchez J."/>
            <person name="Ferrer M."/>
        </authorList>
    </citation>
    <scope>NUCLEOTIDE SEQUENCE</scope>
</reference>
<feature type="domain" description="PAC" evidence="2">
    <location>
        <begin position="143"/>
        <end position="194"/>
    </location>
</feature>
<dbReference type="AlphaFoldDB" id="T1AF90"/>
<dbReference type="Gene3D" id="3.30.450.40">
    <property type="match status" value="1"/>
</dbReference>
<dbReference type="PROSITE" id="PS50113">
    <property type="entry name" value="PAC"/>
    <property type="match status" value="1"/>
</dbReference>
<dbReference type="InterPro" id="IPR029016">
    <property type="entry name" value="GAF-like_dom_sf"/>
</dbReference>